<dbReference type="GO" id="GO:0051279">
    <property type="term" value="P:regulation of release of sequestered calcium ion into cytosol"/>
    <property type="evidence" value="ECO:0007669"/>
    <property type="project" value="Ensembl"/>
</dbReference>
<evidence type="ECO:0000256" key="10">
    <source>
        <dbReference type="ARBA" id="ARBA00022843"/>
    </source>
</evidence>
<evidence type="ECO:0000256" key="6">
    <source>
        <dbReference type="ARBA" id="ARBA00022490"/>
    </source>
</evidence>
<dbReference type="GO" id="GO:0048873">
    <property type="term" value="P:homeostasis of number of cells within a tissue"/>
    <property type="evidence" value="ECO:0007669"/>
    <property type="project" value="Ensembl"/>
</dbReference>
<evidence type="ECO:0000256" key="3">
    <source>
        <dbReference type="ARBA" id="ARBA00004580"/>
    </source>
</evidence>
<evidence type="ECO:0000256" key="2">
    <source>
        <dbReference type="ARBA" id="ARBA00004544"/>
    </source>
</evidence>
<evidence type="ECO:0000313" key="23">
    <source>
        <dbReference type="Ensembl" id="ENSAMEP00000029143.1"/>
    </source>
</evidence>
<evidence type="ECO:0000256" key="8">
    <source>
        <dbReference type="ARBA" id="ARBA00022574"/>
    </source>
</evidence>
<keyword evidence="15" id="KW-0206">Cytoskeleton</keyword>
<dbReference type="InterPro" id="IPR015943">
    <property type="entry name" value="WD40/YVTN_repeat-like_dom_sf"/>
</dbReference>
<dbReference type="GO" id="GO:0005769">
    <property type="term" value="C:early endosome"/>
    <property type="evidence" value="ECO:0007669"/>
    <property type="project" value="Ensembl"/>
</dbReference>
<keyword evidence="21" id="KW-1133">Transmembrane helix</keyword>
<feature type="transmembrane region" description="Helical" evidence="21">
    <location>
        <begin position="21"/>
        <end position="42"/>
    </location>
</feature>
<feature type="region of interest" description="Disordered" evidence="20">
    <location>
        <begin position="498"/>
        <end position="519"/>
    </location>
</feature>
<dbReference type="GO" id="GO:2000406">
    <property type="term" value="P:positive regulation of T cell migration"/>
    <property type="evidence" value="ECO:0007669"/>
    <property type="project" value="Ensembl"/>
</dbReference>
<evidence type="ECO:0000256" key="7">
    <source>
        <dbReference type="ARBA" id="ARBA00022553"/>
    </source>
</evidence>
<dbReference type="GO" id="GO:0051126">
    <property type="term" value="P:negative regulation of actin nucleation"/>
    <property type="evidence" value="ECO:0007669"/>
    <property type="project" value="Ensembl"/>
</dbReference>
<proteinExistence type="inferred from homology"/>
<dbReference type="PROSITE" id="PS50082">
    <property type="entry name" value="WD_REPEATS_2"/>
    <property type="match status" value="2"/>
</dbReference>
<dbReference type="GO" id="GO:0001845">
    <property type="term" value="P:phagolysosome assembly"/>
    <property type="evidence" value="ECO:0007669"/>
    <property type="project" value="Ensembl"/>
</dbReference>
<evidence type="ECO:0000256" key="13">
    <source>
        <dbReference type="ARBA" id="ARBA00023136"/>
    </source>
</evidence>
<dbReference type="PANTHER" id="PTHR10856">
    <property type="entry name" value="CORONIN"/>
    <property type="match status" value="1"/>
</dbReference>
<dbReference type="PANTHER" id="PTHR10856:SF18">
    <property type="entry name" value="CORONIN-1A"/>
    <property type="match status" value="1"/>
</dbReference>
<feature type="domain" description="DUF1899" evidence="22">
    <location>
        <begin position="95"/>
        <end position="159"/>
    </location>
</feature>
<dbReference type="GO" id="GO:0003785">
    <property type="term" value="F:actin monomer binding"/>
    <property type="evidence" value="ECO:0007669"/>
    <property type="project" value="Ensembl"/>
</dbReference>
<dbReference type="GO" id="GO:0030595">
    <property type="term" value="P:leukocyte chemotaxis"/>
    <property type="evidence" value="ECO:0007669"/>
    <property type="project" value="Ensembl"/>
</dbReference>
<dbReference type="GO" id="GO:0061502">
    <property type="term" value="P:early endosome to recycling endosome transport"/>
    <property type="evidence" value="ECO:0007669"/>
    <property type="project" value="Ensembl"/>
</dbReference>
<dbReference type="GO" id="GO:0072679">
    <property type="term" value="P:thymocyte migration"/>
    <property type="evidence" value="ECO:0007669"/>
    <property type="project" value="Ensembl"/>
</dbReference>
<dbReference type="GO" id="GO:0030424">
    <property type="term" value="C:axon"/>
    <property type="evidence" value="ECO:0007669"/>
    <property type="project" value="Ensembl"/>
</dbReference>
<dbReference type="SMART" id="SM01167">
    <property type="entry name" value="DUF1900"/>
    <property type="match status" value="1"/>
</dbReference>
<dbReference type="GO" id="GO:0038180">
    <property type="term" value="P:nerve growth factor signaling pathway"/>
    <property type="evidence" value="ECO:0007669"/>
    <property type="project" value="Ensembl"/>
</dbReference>
<dbReference type="GO" id="GO:0006906">
    <property type="term" value="P:vesicle fusion"/>
    <property type="evidence" value="ECO:0007669"/>
    <property type="project" value="Ensembl"/>
</dbReference>
<keyword evidence="21" id="KW-0812">Transmembrane</keyword>
<dbReference type="GO" id="GO:0005911">
    <property type="term" value="C:cell-cell junction"/>
    <property type="evidence" value="ECO:0007669"/>
    <property type="project" value="Ensembl"/>
</dbReference>
<dbReference type="GO" id="GO:0001891">
    <property type="term" value="C:phagocytic cup"/>
    <property type="evidence" value="ECO:0007669"/>
    <property type="project" value="Ensembl"/>
</dbReference>
<dbReference type="AlphaFoldDB" id="A0A7N5JQZ1"/>
<keyword evidence="10" id="KW-0832">Ubl conjugation</keyword>
<dbReference type="GO" id="GO:0032036">
    <property type="term" value="F:myosin heavy chain binding"/>
    <property type="evidence" value="ECO:0007669"/>
    <property type="project" value="Ensembl"/>
</dbReference>
<keyword evidence="12 19" id="KW-0175">Coiled coil</keyword>
<dbReference type="SMART" id="SM00320">
    <property type="entry name" value="WD40"/>
    <property type="match status" value="4"/>
</dbReference>
<dbReference type="GO" id="GO:0005884">
    <property type="term" value="C:actin filament"/>
    <property type="evidence" value="ECO:0007669"/>
    <property type="project" value="Ensembl"/>
</dbReference>
<dbReference type="GO" id="GO:0032991">
    <property type="term" value="C:protein-containing complex"/>
    <property type="evidence" value="ECO:0007669"/>
    <property type="project" value="Ensembl"/>
</dbReference>
<dbReference type="GO" id="GO:0031339">
    <property type="term" value="P:negative regulation of vesicle fusion"/>
    <property type="evidence" value="ECO:0007669"/>
    <property type="project" value="Ensembl"/>
</dbReference>
<keyword evidence="7" id="KW-0597">Phosphoprotein</keyword>
<dbReference type="InParanoid" id="A0A7N5JQZ1"/>
<reference evidence="23 24" key="1">
    <citation type="journal article" date="2010" name="Nature">
        <title>The sequence and de novo assembly of the giant panda genome.</title>
        <authorList>
            <person name="Li R."/>
            <person name="Fan W."/>
            <person name="Tian G."/>
            <person name="Zhu H."/>
            <person name="He L."/>
            <person name="Cai J."/>
            <person name="Huang Q."/>
            <person name="Cai Q."/>
            <person name="Li B."/>
            <person name="Bai Y."/>
            <person name="Zhang Z."/>
            <person name="Zhang Y."/>
            <person name="Wang W."/>
            <person name="Li J."/>
            <person name="Wei F."/>
            <person name="Li H."/>
            <person name="Jian M."/>
            <person name="Li J."/>
            <person name="Zhang Z."/>
            <person name="Nielsen R."/>
            <person name="Li D."/>
            <person name="Gu W."/>
            <person name="Yang Z."/>
            <person name="Xuan Z."/>
            <person name="Ryder O.A."/>
            <person name="Leung F.C."/>
            <person name="Zhou Y."/>
            <person name="Cao J."/>
            <person name="Sun X."/>
            <person name="Fu Y."/>
            <person name="Fang X."/>
            <person name="Guo X."/>
            <person name="Wang B."/>
            <person name="Hou R."/>
            <person name="Shen F."/>
            <person name="Mu B."/>
            <person name="Ni P."/>
            <person name="Lin R."/>
            <person name="Qian W."/>
            <person name="Wang G."/>
            <person name="Yu C."/>
            <person name="Nie W."/>
            <person name="Wang J."/>
            <person name="Wu Z."/>
            <person name="Liang H."/>
            <person name="Min J."/>
            <person name="Wu Q."/>
            <person name="Cheng S."/>
            <person name="Ruan J."/>
            <person name="Wang M."/>
            <person name="Shi Z."/>
            <person name="Wen M."/>
            <person name="Liu B."/>
            <person name="Ren X."/>
            <person name="Zheng H."/>
            <person name="Dong D."/>
            <person name="Cook K."/>
            <person name="Shan G."/>
            <person name="Zhang H."/>
            <person name="Kosiol C."/>
            <person name="Xie X."/>
            <person name="Lu Z."/>
            <person name="Zheng H."/>
            <person name="Li Y."/>
            <person name="Steiner C.C."/>
            <person name="Lam T.T."/>
            <person name="Lin S."/>
            <person name="Zhang Q."/>
            <person name="Li G."/>
            <person name="Tian J."/>
            <person name="Gong T."/>
            <person name="Liu H."/>
            <person name="Zhang D."/>
            <person name="Fang L."/>
            <person name="Ye C."/>
            <person name="Zhang J."/>
            <person name="Hu W."/>
            <person name="Xu A."/>
            <person name="Ren Y."/>
            <person name="Zhang G."/>
            <person name="Bruford M.W."/>
            <person name="Li Q."/>
            <person name="Ma L."/>
            <person name="Guo Y."/>
            <person name="An N."/>
            <person name="Hu Y."/>
            <person name="Zheng Y."/>
            <person name="Shi Y."/>
            <person name="Li Z."/>
            <person name="Liu Q."/>
            <person name="Chen Y."/>
            <person name="Zhao J."/>
            <person name="Qu N."/>
            <person name="Zhao S."/>
            <person name="Tian F."/>
            <person name="Wang X."/>
            <person name="Wang H."/>
            <person name="Xu L."/>
            <person name="Liu X."/>
            <person name="Vinar T."/>
            <person name="Wang Y."/>
            <person name="Lam T.W."/>
            <person name="Yiu S.M."/>
            <person name="Liu S."/>
            <person name="Zhang H."/>
            <person name="Li D."/>
            <person name="Huang Y."/>
            <person name="Wang X."/>
            <person name="Yang G."/>
            <person name="Jiang Z."/>
            <person name="Wang J."/>
            <person name="Qin N."/>
            <person name="Li L."/>
            <person name="Li J."/>
            <person name="Bolund L."/>
            <person name="Kristiansen K."/>
            <person name="Wong G.K."/>
            <person name="Olson M."/>
            <person name="Zhang X."/>
            <person name="Li S."/>
            <person name="Yang H."/>
            <person name="Wang J."/>
            <person name="Wang J."/>
        </authorList>
    </citation>
    <scope>NUCLEOTIDE SEQUENCE [LARGE SCALE GENOMIC DNA]</scope>
</reference>
<dbReference type="GO" id="GO:0030027">
    <property type="term" value="C:lamellipodium"/>
    <property type="evidence" value="ECO:0007669"/>
    <property type="project" value="Ensembl"/>
</dbReference>
<evidence type="ECO:0000256" key="5">
    <source>
        <dbReference type="ARBA" id="ARBA00011216"/>
    </source>
</evidence>
<feature type="coiled-coil region" evidence="19">
    <location>
        <begin position="521"/>
        <end position="548"/>
    </location>
</feature>
<dbReference type="GO" id="GO:0030864">
    <property type="term" value="C:cortical actin cytoskeleton"/>
    <property type="evidence" value="ECO:0007669"/>
    <property type="project" value="Ensembl"/>
</dbReference>
<evidence type="ECO:0000256" key="16">
    <source>
        <dbReference type="ARBA" id="ARBA00023329"/>
    </source>
</evidence>
<dbReference type="InterPro" id="IPR015505">
    <property type="entry name" value="Coronin"/>
</dbReference>
<dbReference type="PROSITE" id="PS50294">
    <property type="entry name" value="WD_REPEATS_REGION"/>
    <property type="match status" value="2"/>
</dbReference>
<evidence type="ECO:0000256" key="4">
    <source>
        <dbReference type="ARBA" id="ARBA00009482"/>
    </source>
</evidence>
<sequence length="552" mass="60723">MRTGDGRGEMTQPRPPFVNRAVSGSAGSFLLLLLLSLLHLGVHSSLSSRLSPPKPPEGGNVSHWRGGHIRQQSTDRPLVLPHAGLCHRGGRMSRQVVRSSKFRHVFGQPAKADQCYEDVRVSQTTWDSGFCAVNPKFVALICEASGGGAFLVLPLGKTGRVDKNVPMVCGHTAPVLDIAWCPHNDNVIASSSEDCTVMVWEIPDGGLTLPLREPVVTLEGHTKRVGIVAWHPTAQNVLLSAGCDNVILVWDVGTGAAVLTLGSDVHPDTIYSVDWSRDGALICTSCRDKRVRIIEPRKGTVVAEKDRPHEGTRPVRAVFVSDGKILTTGFSRMSERQVALWDTKHLEEPLSLQELDTSSGVLLPFFDPDTNIVYLCGKGDSSIRYFEITSEAPFLHYLSMFSSKESQRGMGYMPKRGLEVNKCEIARFYKLHERRCEPIAMTVPRKSDLFQEDLYPPTAGPDAALTAEEWLGGRDAGPLLISLKDGYVPPKSRELRVNRGLDTGRRKTVPEGSGTPSSDAVARLEEEMRKLQATVQELQKRLDRLEETVQAK</sequence>
<evidence type="ECO:0000256" key="14">
    <source>
        <dbReference type="ARBA" id="ARBA00023203"/>
    </source>
</evidence>
<keyword evidence="14" id="KW-0009">Actin-binding</keyword>
<evidence type="ECO:0000256" key="9">
    <source>
        <dbReference type="ARBA" id="ARBA00022737"/>
    </source>
</evidence>
<feature type="region of interest" description="Disordered" evidence="20">
    <location>
        <begin position="46"/>
        <end position="73"/>
    </location>
</feature>
<dbReference type="InterPro" id="IPR015049">
    <property type="entry name" value="Trimer_CC"/>
</dbReference>
<dbReference type="InterPro" id="IPR001680">
    <property type="entry name" value="WD40_rpt"/>
</dbReference>
<dbReference type="PROSITE" id="PS00678">
    <property type="entry name" value="WD_REPEATS_1"/>
    <property type="match status" value="2"/>
</dbReference>
<dbReference type="InterPro" id="IPR036322">
    <property type="entry name" value="WD40_repeat_dom_sf"/>
</dbReference>
<dbReference type="GO" id="GO:0010631">
    <property type="term" value="P:epithelial cell migration"/>
    <property type="evidence" value="ECO:0007669"/>
    <property type="project" value="Ensembl"/>
</dbReference>
<dbReference type="GO" id="GO:0043029">
    <property type="term" value="P:T cell homeostasis"/>
    <property type="evidence" value="ECO:0007669"/>
    <property type="project" value="Ensembl"/>
</dbReference>
<dbReference type="GO" id="GO:0043320">
    <property type="term" value="P:natural killer cell degranulation"/>
    <property type="evidence" value="ECO:0007669"/>
    <property type="project" value="Ensembl"/>
</dbReference>
<dbReference type="InterPro" id="IPR015048">
    <property type="entry name" value="DUF1899"/>
</dbReference>
<dbReference type="SMART" id="SM01166">
    <property type="entry name" value="DUF1899"/>
    <property type="match status" value="1"/>
</dbReference>
<evidence type="ECO:0000256" key="21">
    <source>
        <dbReference type="SAM" id="Phobius"/>
    </source>
</evidence>
<dbReference type="GO" id="GO:0001772">
    <property type="term" value="C:immunological synapse"/>
    <property type="evidence" value="ECO:0007669"/>
    <property type="project" value="Ensembl"/>
</dbReference>
<comment type="subcellular location">
    <subcellularLocation>
        <location evidence="2">Cytoplasm</location>
        <location evidence="2">Cell cortex</location>
    </subcellularLocation>
    <subcellularLocation>
        <location evidence="1">Cytoplasm</location>
        <location evidence="1">Cytoskeleton</location>
    </subcellularLocation>
    <subcellularLocation>
        <location evidence="3">Cytoplasmic vesicle</location>
        <location evidence="3">Phagosome membrane</location>
    </subcellularLocation>
</comment>
<feature type="repeat" description="WD" evidence="17">
    <location>
        <begin position="168"/>
        <end position="202"/>
    </location>
</feature>
<evidence type="ECO:0000256" key="19">
    <source>
        <dbReference type="SAM" id="Coils"/>
    </source>
</evidence>
<gene>
    <name evidence="23" type="primary">CORO1A</name>
</gene>
<dbReference type="CDD" id="cd14686">
    <property type="entry name" value="bZIP"/>
    <property type="match status" value="1"/>
</dbReference>
<dbReference type="GO" id="GO:0051402">
    <property type="term" value="P:neuron apoptotic process"/>
    <property type="evidence" value="ECO:0007669"/>
    <property type="project" value="Ensembl"/>
</dbReference>
<evidence type="ECO:0000256" key="20">
    <source>
        <dbReference type="SAM" id="MobiDB-lite"/>
    </source>
</evidence>
<dbReference type="GO" id="GO:0007015">
    <property type="term" value="P:actin filament organization"/>
    <property type="evidence" value="ECO:0007669"/>
    <property type="project" value="Ensembl"/>
</dbReference>
<name>A0A7N5JQZ1_AILME</name>
<evidence type="ECO:0000256" key="18">
    <source>
        <dbReference type="RuleBase" id="RU280818"/>
    </source>
</evidence>
<keyword evidence="13 21" id="KW-0472">Membrane</keyword>
<comment type="subunit">
    <text evidence="5">Binds actin.</text>
</comment>
<evidence type="ECO:0000256" key="12">
    <source>
        <dbReference type="ARBA" id="ARBA00023054"/>
    </source>
</evidence>
<dbReference type="Gene3D" id="2.130.10.10">
    <property type="entry name" value="YVTN repeat-like/Quinoprotein amine dehydrogenase"/>
    <property type="match status" value="1"/>
</dbReference>
<dbReference type="GO" id="GO:0030833">
    <property type="term" value="P:regulation of actin filament polymerization"/>
    <property type="evidence" value="ECO:0007669"/>
    <property type="project" value="Ensembl"/>
</dbReference>
<evidence type="ECO:0000256" key="15">
    <source>
        <dbReference type="ARBA" id="ARBA00023212"/>
    </source>
</evidence>
<evidence type="ECO:0000256" key="11">
    <source>
        <dbReference type="ARBA" id="ARBA00022990"/>
    </source>
</evidence>
<dbReference type="GO" id="GO:0008360">
    <property type="term" value="P:regulation of cell shape"/>
    <property type="evidence" value="ECO:0007669"/>
    <property type="project" value="Ensembl"/>
</dbReference>
<dbReference type="GO" id="GO:0043524">
    <property type="term" value="P:negative regulation of neuron apoptotic process"/>
    <property type="evidence" value="ECO:0007669"/>
    <property type="project" value="Ensembl"/>
</dbReference>
<dbReference type="GO" id="GO:0043548">
    <property type="term" value="F:phosphatidylinositol 3-kinase binding"/>
    <property type="evidence" value="ECO:0007669"/>
    <property type="project" value="Ensembl"/>
</dbReference>
<keyword evidence="16" id="KW-0968">Cytoplasmic vesicle</keyword>
<dbReference type="GO" id="GO:0051015">
    <property type="term" value="F:actin filament binding"/>
    <property type="evidence" value="ECO:0007669"/>
    <property type="project" value="Ensembl"/>
</dbReference>
<dbReference type="GO" id="GO:0042102">
    <property type="term" value="P:positive regulation of T cell proliferation"/>
    <property type="evidence" value="ECO:0007669"/>
    <property type="project" value="Ensembl"/>
</dbReference>
<keyword evidence="9 18" id="KW-0677">Repeat</keyword>
<dbReference type="Ensembl" id="ENSAMET00000046231.1">
    <property type="protein sequence ID" value="ENSAMEP00000029143.1"/>
    <property type="gene ID" value="ENSAMEG00000015314.2"/>
</dbReference>
<dbReference type="GO" id="GO:0050918">
    <property type="term" value="P:positive chemotaxis"/>
    <property type="evidence" value="ECO:0007669"/>
    <property type="project" value="Ensembl"/>
</dbReference>
<evidence type="ECO:0000256" key="17">
    <source>
        <dbReference type="PROSITE-ProRule" id="PRU00221"/>
    </source>
</evidence>
<dbReference type="SUPFAM" id="SSF50978">
    <property type="entry name" value="WD40 repeat-like"/>
    <property type="match status" value="1"/>
</dbReference>
<feature type="compositionally biased region" description="Basic and acidic residues" evidence="20">
    <location>
        <begin position="498"/>
        <end position="509"/>
    </location>
</feature>
<keyword evidence="11" id="KW-0007">Acetylation</keyword>
<protein>
    <recommendedName>
        <fullName evidence="18">Coronin</fullName>
    </recommendedName>
</protein>
<dbReference type="InterPro" id="IPR019775">
    <property type="entry name" value="WD40_repeat_CS"/>
</dbReference>
<feature type="repeat" description="WD" evidence="17">
    <location>
        <begin position="218"/>
        <end position="260"/>
    </location>
</feature>
<organism evidence="23 24">
    <name type="scientific">Ailuropoda melanoleuca</name>
    <name type="common">Giant panda</name>
    <dbReference type="NCBI Taxonomy" id="9646"/>
    <lineage>
        <taxon>Eukaryota</taxon>
        <taxon>Metazoa</taxon>
        <taxon>Chordata</taxon>
        <taxon>Craniata</taxon>
        <taxon>Vertebrata</taxon>
        <taxon>Euteleostomi</taxon>
        <taxon>Mammalia</taxon>
        <taxon>Eutheria</taxon>
        <taxon>Laurasiatheria</taxon>
        <taxon>Carnivora</taxon>
        <taxon>Caniformia</taxon>
        <taxon>Ursidae</taxon>
        <taxon>Ailuropoda</taxon>
    </lineage>
</organism>
<reference evidence="23" key="2">
    <citation type="submission" date="2025-08" db="UniProtKB">
        <authorList>
            <consortium name="Ensembl"/>
        </authorList>
    </citation>
    <scope>IDENTIFICATION</scope>
</reference>
<dbReference type="Pfam" id="PF08954">
    <property type="entry name" value="Trimer_CC"/>
    <property type="match status" value="1"/>
</dbReference>
<keyword evidence="6" id="KW-0963">Cytoplasm</keyword>
<dbReference type="GeneTree" id="ENSGT00940000160628"/>
<dbReference type="GO" id="GO:0006816">
    <property type="term" value="P:calcium ion transport"/>
    <property type="evidence" value="ECO:0007669"/>
    <property type="project" value="Ensembl"/>
</dbReference>
<keyword evidence="8 17" id="KW-0853">WD repeat</keyword>
<comment type="similarity">
    <text evidence="4 18">Belongs to the WD repeat coronin family.</text>
</comment>
<dbReference type="Pfam" id="PF16300">
    <property type="entry name" value="WD40_4"/>
    <property type="match status" value="1"/>
</dbReference>
<accession>A0A7N5JQZ1</accession>
<dbReference type="Proteomes" id="UP000008912">
    <property type="component" value="Unassembled WGS sequence"/>
</dbReference>
<dbReference type="GO" id="GO:0031589">
    <property type="term" value="P:cell-substrate adhesion"/>
    <property type="evidence" value="ECO:0007669"/>
    <property type="project" value="Ensembl"/>
</dbReference>
<dbReference type="GO" id="GO:0042803">
    <property type="term" value="F:protein homodimerization activity"/>
    <property type="evidence" value="ECO:0007669"/>
    <property type="project" value="Ensembl"/>
</dbReference>
<evidence type="ECO:0000256" key="1">
    <source>
        <dbReference type="ARBA" id="ARBA00004245"/>
    </source>
</evidence>
<dbReference type="Pfam" id="PF00400">
    <property type="entry name" value="WD40"/>
    <property type="match status" value="3"/>
</dbReference>
<evidence type="ECO:0000313" key="24">
    <source>
        <dbReference type="Proteomes" id="UP000008912"/>
    </source>
</evidence>
<dbReference type="GO" id="GO:0042098">
    <property type="term" value="P:T cell proliferation"/>
    <property type="evidence" value="ECO:0007669"/>
    <property type="project" value="Ensembl"/>
</dbReference>
<reference evidence="23" key="3">
    <citation type="submission" date="2025-09" db="UniProtKB">
        <authorList>
            <consortium name="Ensembl"/>
        </authorList>
    </citation>
    <scope>IDENTIFICATION</scope>
</reference>
<dbReference type="GO" id="GO:0071353">
    <property type="term" value="P:cellular response to interleukin-4"/>
    <property type="evidence" value="ECO:0007669"/>
    <property type="project" value="Ensembl"/>
</dbReference>
<dbReference type="GO" id="GO:0030670">
    <property type="term" value="C:phagocytic vesicle membrane"/>
    <property type="evidence" value="ECO:0007669"/>
    <property type="project" value="UniProtKB-SubCell"/>
</dbReference>
<dbReference type="GO" id="GO:0032796">
    <property type="term" value="P:uropod organization"/>
    <property type="evidence" value="ECO:0007669"/>
    <property type="project" value="Ensembl"/>
</dbReference>
<dbReference type="FunFam" id="2.130.10.10:FF:000003">
    <property type="entry name" value="Coronin"/>
    <property type="match status" value="1"/>
</dbReference>
<dbReference type="Pfam" id="PF08953">
    <property type="entry name" value="DUF1899"/>
    <property type="match status" value="1"/>
</dbReference>
<evidence type="ECO:0000259" key="22">
    <source>
        <dbReference type="SMART" id="SM01166"/>
    </source>
</evidence>
<keyword evidence="24" id="KW-1185">Reference proteome</keyword>
<dbReference type="GO" id="GO:0098978">
    <property type="term" value="C:glutamatergic synapse"/>
    <property type="evidence" value="ECO:0007669"/>
    <property type="project" value="Ensembl"/>
</dbReference>